<proteinExistence type="predicted"/>
<evidence type="ECO:0000313" key="1">
    <source>
        <dbReference type="EMBL" id="WPU94037.1"/>
    </source>
</evidence>
<protein>
    <submittedName>
        <fullName evidence="1">Uncharacterized protein</fullName>
    </submittedName>
</protein>
<keyword evidence="2" id="KW-1185">Reference proteome</keyword>
<sequence>MKLYPAGSDDTKLYAHFRIGGYNVYNFFDVGKGGTKVDIDMTQINKTPLAKTITSTGTNLSVTVLARPDKQYYSNYFIGTITAPGNQVNYYYPSEPFAEYITKITYKLGNLDYYFTKNSSIIPDKTDTYNGVINTPASTLATFKPSFSGSVDYYAGYFESEKSGPGFYMQLFSPAAAYSAGIKFPDFSKYLGVKSVDLSKETLISFALFRDGTFDETRFPYKANGTSSYPDLDLRSVTRNYRP</sequence>
<reference evidence="1 2" key="1">
    <citation type="submission" date="2023-11" db="EMBL/GenBank/DDBJ databases">
        <title>Analysis of the Genomes of Mucilaginibacter gossypii cycad 4 and M. sabulilitoris SNA2: microbes with the potential for plant growth promotion.</title>
        <authorList>
            <person name="Hirsch A.M."/>
            <person name="Humm E."/>
            <person name="Rubbi M."/>
            <person name="Del Vecchio G."/>
            <person name="Ha S.M."/>
            <person name="Pellegrini M."/>
            <person name="Gunsalus R.P."/>
        </authorList>
    </citation>
    <scope>NUCLEOTIDE SEQUENCE [LARGE SCALE GENOMIC DNA]</scope>
    <source>
        <strain evidence="1 2">SNA2</strain>
    </source>
</reference>
<dbReference type="RefSeq" id="WP_321563163.1">
    <property type="nucleotide sequence ID" value="NZ_CP139558.1"/>
</dbReference>
<accession>A0ABZ0TLJ9</accession>
<evidence type="ECO:0000313" key="2">
    <source>
        <dbReference type="Proteomes" id="UP001324380"/>
    </source>
</evidence>
<gene>
    <name evidence="1" type="ORF">SNE25_00675</name>
</gene>
<dbReference type="EMBL" id="CP139558">
    <property type="protein sequence ID" value="WPU94037.1"/>
    <property type="molecule type" value="Genomic_DNA"/>
</dbReference>
<organism evidence="1 2">
    <name type="scientific">Mucilaginibacter sabulilitoris</name>
    <dbReference type="NCBI Taxonomy" id="1173583"/>
    <lineage>
        <taxon>Bacteria</taxon>
        <taxon>Pseudomonadati</taxon>
        <taxon>Bacteroidota</taxon>
        <taxon>Sphingobacteriia</taxon>
        <taxon>Sphingobacteriales</taxon>
        <taxon>Sphingobacteriaceae</taxon>
        <taxon>Mucilaginibacter</taxon>
    </lineage>
</organism>
<dbReference type="Proteomes" id="UP001324380">
    <property type="component" value="Chromosome"/>
</dbReference>
<name>A0ABZ0TLJ9_9SPHI</name>